<feature type="region of interest" description="Disordered" evidence="1">
    <location>
        <begin position="1"/>
        <end position="70"/>
    </location>
</feature>
<dbReference type="AlphaFoldDB" id="A0AAV7THT6"/>
<proteinExistence type="predicted"/>
<accession>A0AAV7THT6</accession>
<name>A0AAV7THT6_PLEWA</name>
<keyword evidence="3" id="KW-1185">Reference proteome</keyword>
<organism evidence="2 3">
    <name type="scientific">Pleurodeles waltl</name>
    <name type="common">Iberian ribbed newt</name>
    <dbReference type="NCBI Taxonomy" id="8319"/>
    <lineage>
        <taxon>Eukaryota</taxon>
        <taxon>Metazoa</taxon>
        <taxon>Chordata</taxon>
        <taxon>Craniata</taxon>
        <taxon>Vertebrata</taxon>
        <taxon>Euteleostomi</taxon>
        <taxon>Amphibia</taxon>
        <taxon>Batrachia</taxon>
        <taxon>Caudata</taxon>
        <taxon>Salamandroidea</taxon>
        <taxon>Salamandridae</taxon>
        <taxon>Pleurodelinae</taxon>
        <taxon>Pleurodeles</taxon>
    </lineage>
</organism>
<evidence type="ECO:0000313" key="3">
    <source>
        <dbReference type="Proteomes" id="UP001066276"/>
    </source>
</evidence>
<dbReference type="Proteomes" id="UP001066276">
    <property type="component" value="Chromosome 3_2"/>
</dbReference>
<protein>
    <submittedName>
        <fullName evidence="2">Uncharacterized protein</fullName>
    </submittedName>
</protein>
<evidence type="ECO:0000313" key="2">
    <source>
        <dbReference type="EMBL" id="KAJ1175815.1"/>
    </source>
</evidence>
<reference evidence="2" key="1">
    <citation type="journal article" date="2022" name="bioRxiv">
        <title>Sequencing and chromosome-scale assembly of the giantPleurodeles waltlgenome.</title>
        <authorList>
            <person name="Brown T."/>
            <person name="Elewa A."/>
            <person name="Iarovenko S."/>
            <person name="Subramanian E."/>
            <person name="Araus A.J."/>
            <person name="Petzold A."/>
            <person name="Susuki M."/>
            <person name="Suzuki K.-i.T."/>
            <person name="Hayashi T."/>
            <person name="Toyoda A."/>
            <person name="Oliveira C."/>
            <person name="Osipova E."/>
            <person name="Leigh N.D."/>
            <person name="Simon A."/>
            <person name="Yun M.H."/>
        </authorList>
    </citation>
    <scope>NUCLEOTIDE SEQUENCE</scope>
    <source>
        <strain evidence="2">20211129_DDA</strain>
        <tissue evidence="2">Liver</tissue>
    </source>
</reference>
<evidence type="ECO:0000256" key="1">
    <source>
        <dbReference type="SAM" id="MobiDB-lite"/>
    </source>
</evidence>
<sequence length="109" mass="11107">MAAGSSNAAKDSGACGSGPPPKAAWSSSHGAGMQQPFHHASGCKMAAGGSNAAKESGACGLGPPRQREVRPVERECRDLFTVPPGTKWQPAALMPQRRLGLVVRASQAA</sequence>
<gene>
    <name evidence="2" type="ORF">NDU88_001100</name>
</gene>
<comment type="caution">
    <text evidence="2">The sequence shown here is derived from an EMBL/GenBank/DDBJ whole genome shotgun (WGS) entry which is preliminary data.</text>
</comment>
<dbReference type="EMBL" id="JANPWB010000006">
    <property type="protein sequence ID" value="KAJ1175815.1"/>
    <property type="molecule type" value="Genomic_DNA"/>
</dbReference>